<evidence type="ECO:0000256" key="3">
    <source>
        <dbReference type="ARBA" id="ARBA00022676"/>
    </source>
</evidence>
<feature type="transmembrane region" description="Helical" evidence="8">
    <location>
        <begin position="188"/>
        <end position="221"/>
    </location>
</feature>
<feature type="transmembrane region" description="Helical" evidence="8">
    <location>
        <begin position="366"/>
        <end position="390"/>
    </location>
</feature>
<organism evidence="9 10">
    <name type="scientific">candidate division CSSED10-310 bacterium</name>
    <dbReference type="NCBI Taxonomy" id="2855610"/>
    <lineage>
        <taxon>Bacteria</taxon>
        <taxon>Bacteria division CSSED10-310</taxon>
    </lineage>
</organism>
<evidence type="ECO:0000256" key="2">
    <source>
        <dbReference type="ARBA" id="ARBA00022475"/>
    </source>
</evidence>
<feature type="transmembrane region" description="Helical" evidence="8">
    <location>
        <begin position="7"/>
        <end position="24"/>
    </location>
</feature>
<sequence length="483" mass="53969">MPGIRILIILTIALGIRVAFWALIPVEMVASDESTYYHAGLRLLTEGVQDVFFPPLTSWIIALTQLFSEPPSIKAARFFWVVLDTGNVLLLYLLTLGLTASTSGNRIEDQSSRHHAPWRDDNEKAAILAALFYTFYIPALKYSQFATSEVPALFLLLASLNLIIYTRNNGLFSPVSIQPESFKITCAYGSYFFVGILFGLVTLARGNLALVGLSIACLLWFENRSLGKKFAGILFWCICSGLLLPIGSYMLGNYLGTGRLIFSQNVSYNLYIGNADVYQEDLNLFWPFASPEQCQERQRMLQGSQRGITLNATEMRKAAVQNILNSPVLFLRRALGRLARIFGPKTAPLALLGGERKTGIFSLGPLFLLGLSALQYAFILFLGIAGIFLLLGDHSLVGKLFSVTILSSLPLCLIAISKPRYSFPFEPVLIIAAVWFMIKVRQNLHRVWSHYKIPLLIIYGFLIWSWLAWLIFSFSSRLKVYGG</sequence>
<keyword evidence="2" id="KW-1003">Cell membrane</keyword>
<keyword evidence="3" id="KW-0328">Glycosyltransferase</keyword>
<feature type="transmembrane region" description="Helical" evidence="8">
    <location>
        <begin position="233"/>
        <end position="252"/>
    </location>
</feature>
<keyword evidence="7 8" id="KW-0472">Membrane</keyword>
<feature type="transmembrane region" description="Helical" evidence="8">
    <location>
        <begin position="453"/>
        <end position="472"/>
    </location>
</feature>
<dbReference type="EMBL" id="JBHPBY010000177">
    <property type="protein sequence ID" value="MFC1851322.1"/>
    <property type="molecule type" value="Genomic_DNA"/>
</dbReference>
<keyword evidence="10" id="KW-1185">Reference proteome</keyword>
<comment type="caution">
    <text evidence="9">The sequence shown here is derived from an EMBL/GenBank/DDBJ whole genome shotgun (WGS) entry which is preliminary data.</text>
</comment>
<dbReference type="PANTHER" id="PTHR33908:SF11">
    <property type="entry name" value="MEMBRANE PROTEIN"/>
    <property type="match status" value="1"/>
</dbReference>
<dbReference type="PANTHER" id="PTHR33908">
    <property type="entry name" value="MANNOSYLTRANSFERASE YKCB-RELATED"/>
    <property type="match status" value="1"/>
</dbReference>
<feature type="transmembrane region" description="Helical" evidence="8">
    <location>
        <begin position="396"/>
        <end position="416"/>
    </location>
</feature>
<gene>
    <name evidence="9" type="ORF">ACFL27_14085</name>
</gene>
<accession>A0ABV6YYR0</accession>
<evidence type="ECO:0000256" key="5">
    <source>
        <dbReference type="ARBA" id="ARBA00022692"/>
    </source>
</evidence>
<name>A0ABV6YYR0_UNCC1</name>
<feature type="transmembrane region" description="Helical" evidence="8">
    <location>
        <begin position="78"/>
        <end position="104"/>
    </location>
</feature>
<evidence type="ECO:0000256" key="6">
    <source>
        <dbReference type="ARBA" id="ARBA00022989"/>
    </source>
</evidence>
<dbReference type="InterPro" id="IPR050297">
    <property type="entry name" value="LipidA_mod_glycosyltrf_83"/>
</dbReference>
<evidence type="ECO:0008006" key="11">
    <source>
        <dbReference type="Google" id="ProtNLM"/>
    </source>
</evidence>
<keyword evidence="6 8" id="KW-1133">Transmembrane helix</keyword>
<protein>
    <recommendedName>
        <fullName evidence="11">Glycosyltransferase RgtA/B/C/D-like domain-containing protein</fullName>
    </recommendedName>
</protein>
<proteinExistence type="predicted"/>
<keyword evidence="4" id="KW-0808">Transferase</keyword>
<comment type="subcellular location">
    <subcellularLocation>
        <location evidence="1">Cell membrane</location>
        <topology evidence="1">Multi-pass membrane protein</topology>
    </subcellularLocation>
</comment>
<keyword evidence="5 8" id="KW-0812">Transmembrane</keyword>
<evidence type="ECO:0000256" key="4">
    <source>
        <dbReference type="ARBA" id="ARBA00022679"/>
    </source>
</evidence>
<evidence type="ECO:0000313" key="9">
    <source>
        <dbReference type="EMBL" id="MFC1851322.1"/>
    </source>
</evidence>
<evidence type="ECO:0000313" key="10">
    <source>
        <dbReference type="Proteomes" id="UP001594351"/>
    </source>
</evidence>
<reference evidence="9 10" key="1">
    <citation type="submission" date="2024-09" db="EMBL/GenBank/DDBJ databases">
        <title>Laminarin stimulates single cell rates of sulfate reduction while oxygen inhibits transcriptomic activity in coastal marine sediment.</title>
        <authorList>
            <person name="Lindsay M."/>
            <person name="Orcutt B."/>
            <person name="Emerson D."/>
            <person name="Stepanauskas R."/>
            <person name="D'Angelo T."/>
        </authorList>
    </citation>
    <scope>NUCLEOTIDE SEQUENCE [LARGE SCALE GENOMIC DNA]</scope>
    <source>
        <strain evidence="9">SAG AM-311-K15</strain>
    </source>
</reference>
<dbReference type="Proteomes" id="UP001594351">
    <property type="component" value="Unassembled WGS sequence"/>
</dbReference>
<evidence type="ECO:0000256" key="7">
    <source>
        <dbReference type="ARBA" id="ARBA00023136"/>
    </source>
</evidence>
<evidence type="ECO:0000256" key="1">
    <source>
        <dbReference type="ARBA" id="ARBA00004651"/>
    </source>
</evidence>
<evidence type="ECO:0000256" key="8">
    <source>
        <dbReference type="SAM" id="Phobius"/>
    </source>
</evidence>
<feature type="transmembrane region" description="Helical" evidence="8">
    <location>
        <begin position="423"/>
        <end position="441"/>
    </location>
</feature>